<accession>A0A916TBY6</accession>
<reference evidence="3" key="2">
    <citation type="submission" date="2020-09" db="EMBL/GenBank/DDBJ databases">
        <authorList>
            <person name="Sun Q."/>
            <person name="Zhou Y."/>
        </authorList>
    </citation>
    <scope>NUCLEOTIDE SEQUENCE</scope>
    <source>
        <strain evidence="3">CGMCC 1.15085</strain>
    </source>
</reference>
<dbReference type="InterPro" id="IPR011053">
    <property type="entry name" value="Single_hybrid_motif"/>
</dbReference>
<dbReference type="RefSeq" id="WP_188838111.1">
    <property type="nucleotide sequence ID" value="NZ_BMHI01000005.1"/>
</dbReference>
<keyword evidence="4" id="KW-1185">Reference proteome</keyword>
<organism evidence="3 4">
    <name type="scientific">Flexivirga endophytica</name>
    <dbReference type="NCBI Taxonomy" id="1849103"/>
    <lineage>
        <taxon>Bacteria</taxon>
        <taxon>Bacillati</taxon>
        <taxon>Actinomycetota</taxon>
        <taxon>Actinomycetes</taxon>
        <taxon>Micrococcales</taxon>
        <taxon>Dermacoccaceae</taxon>
        <taxon>Flexivirga</taxon>
    </lineage>
</organism>
<evidence type="ECO:0000313" key="3">
    <source>
        <dbReference type="EMBL" id="GGB39445.1"/>
    </source>
</evidence>
<dbReference type="SUPFAM" id="SSF51230">
    <property type="entry name" value="Single hybrid motif"/>
    <property type="match status" value="1"/>
</dbReference>
<dbReference type="InterPro" id="IPR050709">
    <property type="entry name" value="Biotin_Carboxyl_Carrier/Decarb"/>
</dbReference>
<dbReference type="Pfam" id="PF00364">
    <property type="entry name" value="Biotin_lipoyl"/>
    <property type="match status" value="1"/>
</dbReference>
<gene>
    <name evidence="3" type="ORF">GCM10011492_32780</name>
</gene>
<feature type="domain" description="Lipoyl-binding" evidence="2">
    <location>
        <begin position="17"/>
        <end position="94"/>
    </location>
</feature>
<evidence type="ECO:0000313" key="4">
    <source>
        <dbReference type="Proteomes" id="UP000636793"/>
    </source>
</evidence>
<proteinExistence type="predicted"/>
<dbReference type="InterPro" id="IPR000089">
    <property type="entry name" value="Biotin_lipoyl"/>
</dbReference>
<protein>
    <recommendedName>
        <fullName evidence="2">Lipoyl-binding domain-containing protein</fullName>
    </recommendedName>
</protein>
<name>A0A916TBY6_9MICO</name>
<keyword evidence="1" id="KW-0092">Biotin</keyword>
<dbReference type="EMBL" id="BMHI01000005">
    <property type="protein sequence ID" value="GGB39445.1"/>
    <property type="molecule type" value="Genomic_DNA"/>
</dbReference>
<dbReference type="PROSITE" id="PS50968">
    <property type="entry name" value="BIOTINYL_LIPOYL"/>
    <property type="match status" value="1"/>
</dbReference>
<evidence type="ECO:0000259" key="2">
    <source>
        <dbReference type="PROSITE" id="PS50968"/>
    </source>
</evidence>
<evidence type="ECO:0000256" key="1">
    <source>
        <dbReference type="ARBA" id="ARBA00023267"/>
    </source>
</evidence>
<reference evidence="3" key="1">
    <citation type="journal article" date="2014" name="Int. J. Syst. Evol. Microbiol.">
        <title>Complete genome sequence of Corynebacterium casei LMG S-19264T (=DSM 44701T), isolated from a smear-ripened cheese.</title>
        <authorList>
            <consortium name="US DOE Joint Genome Institute (JGI-PGF)"/>
            <person name="Walter F."/>
            <person name="Albersmeier A."/>
            <person name="Kalinowski J."/>
            <person name="Ruckert C."/>
        </authorList>
    </citation>
    <scope>NUCLEOTIDE SEQUENCE</scope>
    <source>
        <strain evidence="3">CGMCC 1.15085</strain>
    </source>
</reference>
<dbReference type="Gene3D" id="2.40.50.100">
    <property type="match status" value="1"/>
</dbReference>
<dbReference type="CDD" id="cd06850">
    <property type="entry name" value="biotinyl_domain"/>
    <property type="match status" value="1"/>
</dbReference>
<sequence length="94" mass="9673">MGRSLYAVPRALTAPHISGEVDPSTTGGITAPFGGVVTFGVAEGDRVQQGDVLATIEAMKLEAALTAPRSGRIRRLAVADLATVEGGDILLEIE</sequence>
<comment type="caution">
    <text evidence="3">The sequence shown here is derived from an EMBL/GenBank/DDBJ whole genome shotgun (WGS) entry which is preliminary data.</text>
</comment>
<dbReference type="InterPro" id="IPR001882">
    <property type="entry name" value="Biotin_BS"/>
</dbReference>
<dbReference type="PROSITE" id="PS00188">
    <property type="entry name" value="BIOTIN"/>
    <property type="match status" value="1"/>
</dbReference>
<dbReference type="PANTHER" id="PTHR45266:SF3">
    <property type="entry name" value="OXALOACETATE DECARBOXYLASE ALPHA CHAIN"/>
    <property type="match status" value="1"/>
</dbReference>
<dbReference type="AlphaFoldDB" id="A0A916TBY6"/>
<dbReference type="Proteomes" id="UP000636793">
    <property type="component" value="Unassembled WGS sequence"/>
</dbReference>
<dbReference type="PANTHER" id="PTHR45266">
    <property type="entry name" value="OXALOACETATE DECARBOXYLASE ALPHA CHAIN"/>
    <property type="match status" value="1"/>
</dbReference>